<evidence type="ECO:0000313" key="1">
    <source>
        <dbReference type="EMBL" id="KAI0066526.1"/>
    </source>
</evidence>
<reference evidence="1" key="1">
    <citation type="submission" date="2021-03" db="EMBL/GenBank/DDBJ databases">
        <authorList>
            <consortium name="DOE Joint Genome Institute"/>
            <person name="Ahrendt S."/>
            <person name="Looney B.P."/>
            <person name="Miyauchi S."/>
            <person name="Morin E."/>
            <person name="Drula E."/>
            <person name="Courty P.E."/>
            <person name="Chicoki N."/>
            <person name="Fauchery L."/>
            <person name="Kohler A."/>
            <person name="Kuo A."/>
            <person name="Labutti K."/>
            <person name="Pangilinan J."/>
            <person name="Lipzen A."/>
            <person name="Riley R."/>
            <person name="Andreopoulos W."/>
            <person name="He G."/>
            <person name="Johnson J."/>
            <person name="Barry K.W."/>
            <person name="Grigoriev I.V."/>
            <person name="Nagy L."/>
            <person name="Hibbett D."/>
            <person name="Henrissat B."/>
            <person name="Matheny P.B."/>
            <person name="Labbe J."/>
            <person name="Martin F."/>
        </authorList>
    </citation>
    <scope>NUCLEOTIDE SEQUENCE</scope>
    <source>
        <strain evidence="1">HHB10654</strain>
    </source>
</reference>
<keyword evidence="2" id="KW-1185">Reference proteome</keyword>
<evidence type="ECO:0000313" key="2">
    <source>
        <dbReference type="Proteomes" id="UP000814140"/>
    </source>
</evidence>
<sequence>MTATTADNTARYTQAKSAFGFELSKLVGLDEDLYGIASHTDIYPLVDPAPHFRAHTFAAKVVLVTGASRGIGATIAQHFARAGASLALVARSEALLNYVKAGIEQDVPGAQVLTFVLDVRDTAAVCAAVAETVRHFGRLDVLVANAGALVPLGKRFGAVDPNAWWDTVATNLRGVFNFFHFAAEHLQQSAGSAIAITSAAGHLRIPTGSDYSVSKHALDRLVEFFPIEYPAVKAFAMHPGGVSTELSRGSNAPIHFDTTPALGAAVALHLAAGKAEWLSGRYLSAQWDLGEVEAKHKTAIVDKNMLVQKLALP</sequence>
<accession>A0ACB8TDL7</accession>
<comment type="caution">
    <text evidence="1">The sequence shown here is derived from an EMBL/GenBank/DDBJ whole genome shotgun (WGS) entry which is preliminary data.</text>
</comment>
<reference evidence="1" key="2">
    <citation type="journal article" date="2022" name="New Phytol.">
        <title>Evolutionary transition to the ectomycorrhizal habit in the genomes of a hyperdiverse lineage of mushroom-forming fungi.</title>
        <authorList>
            <person name="Looney B."/>
            <person name="Miyauchi S."/>
            <person name="Morin E."/>
            <person name="Drula E."/>
            <person name="Courty P.E."/>
            <person name="Kohler A."/>
            <person name="Kuo A."/>
            <person name="LaButti K."/>
            <person name="Pangilinan J."/>
            <person name="Lipzen A."/>
            <person name="Riley R."/>
            <person name="Andreopoulos W."/>
            <person name="He G."/>
            <person name="Johnson J."/>
            <person name="Nolan M."/>
            <person name="Tritt A."/>
            <person name="Barry K.W."/>
            <person name="Grigoriev I.V."/>
            <person name="Nagy L.G."/>
            <person name="Hibbett D."/>
            <person name="Henrissat B."/>
            <person name="Matheny P.B."/>
            <person name="Labbe J."/>
            <person name="Martin F.M."/>
        </authorList>
    </citation>
    <scope>NUCLEOTIDE SEQUENCE</scope>
    <source>
        <strain evidence="1">HHB10654</strain>
    </source>
</reference>
<gene>
    <name evidence="1" type="ORF">BV25DRAFT_1878512</name>
</gene>
<name>A0ACB8TDL7_9AGAM</name>
<proteinExistence type="predicted"/>
<organism evidence="1 2">
    <name type="scientific">Artomyces pyxidatus</name>
    <dbReference type="NCBI Taxonomy" id="48021"/>
    <lineage>
        <taxon>Eukaryota</taxon>
        <taxon>Fungi</taxon>
        <taxon>Dikarya</taxon>
        <taxon>Basidiomycota</taxon>
        <taxon>Agaricomycotina</taxon>
        <taxon>Agaricomycetes</taxon>
        <taxon>Russulales</taxon>
        <taxon>Auriscalpiaceae</taxon>
        <taxon>Artomyces</taxon>
    </lineage>
</organism>
<protein>
    <submittedName>
        <fullName evidence="1">NAD-P-binding protein</fullName>
    </submittedName>
</protein>
<dbReference type="EMBL" id="MU277192">
    <property type="protein sequence ID" value="KAI0066526.1"/>
    <property type="molecule type" value="Genomic_DNA"/>
</dbReference>
<dbReference type="Proteomes" id="UP000814140">
    <property type="component" value="Unassembled WGS sequence"/>
</dbReference>